<keyword evidence="12" id="KW-0496">Mitochondrion</keyword>
<evidence type="ECO:0000256" key="4">
    <source>
        <dbReference type="ARBA" id="ARBA00022692"/>
    </source>
</evidence>
<dbReference type="Gene3D" id="1.10.287.3510">
    <property type="match status" value="1"/>
</dbReference>
<evidence type="ECO:0000256" key="1">
    <source>
        <dbReference type="ARBA" id="ARBA00004141"/>
    </source>
</evidence>
<comment type="subcellular location">
    <subcellularLocation>
        <location evidence="1">Membrane</location>
        <topology evidence="1">Multi-pass membrane protein</topology>
    </subcellularLocation>
</comment>
<dbReference type="AlphaFoldDB" id="D8WHD4"/>
<evidence type="ECO:0000256" key="5">
    <source>
        <dbReference type="ARBA" id="ARBA00022967"/>
    </source>
</evidence>
<keyword evidence="6 11" id="KW-1133">Transmembrane helix</keyword>
<feature type="transmembrane region" description="Helical" evidence="11">
    <location>
        <begin position="60"/>
        <end position="80"/>
    </location>
</feature>
<dbReference type="InterPro" id="IPR039428">
    <property type="entry name" value="NUOK/Mnh_C1-like"/>
</dbReference>
<evidence type="ECO:0000256" key="8">
    <source>
        <dbReference type="ARBA" id="ARBA00023136"/>
    </source>
</evidence>
<dbReference type="GO" id="GO:0016020">
    <property type="term" value="C:membrane"/>
    <property type="evidence" value="ECO:0007669"/>
    <property type="project" value="UniProtKB-SubCell"/>
</dbReference>
<evidence type="ECO:0000256" key="9">
    <source>
        <dbReference type="ARBA" id="ARBA00031586"/>
    </source>
</evidence>
<protein>
    <recommendedName>
        <fullName evidence="3">NADH-ubiquinone oxidoreductase chain 4L</fullName>
    </recommendedName>
    <alternativeName>
        <fullName evidence="9">NADH dehydrogenase subunit 4L</fullName>
    </alternativeName>
</protein>
<evidence type="ECO:0000256" key="2">
    <source>
        <dbReference type="ARBA" id="ARBA00010519"/>
    </source>
</evidence>
<evidence type="ECO:0000256" key="7">
    <source>
        <dbReference type="ARBA" id="ARBA00023027"/>
    </source>
</evidence>
<accession>D8WHD4</accession>
<proteinExistence type="inferred from homology"/>
<evidence type="ECO:0000256" key="11">
    <source>
        <dbReference type="SAM" id="Phobius"/>
    </source>
</evidence>
<comment type="catalytic activity">
    <reaction evidence="10">
        <text>a ubiquinone + NADH + 5 H(+)(in) = a ubiquinol + NAD(+) + 4 H(+)(out)</text>
        <dbReference type="Rhea" id="RHEA:29091"/>
        <dbReference type="Rhea" id="RHEA-COMP:9565"/>
        <dbReference type="Rhea" id="RHEA-COMP:9566"/>
        <dbReference type="ChEBI" id="CHEBI:15378"/>
        <dbReference type="ChEBI" id="CHEBI:16389"/>
        <dbReference type="ChEBI" id="CHEBI:17976"/>
        <dbReference type="ChEBI" id="CHEBI:57540"/>
        <dbReference type="ChEBI" id="CHEBI:57945"/>
        <dbReference type="EC" id="7.1.1.2"/>
    </reaction>
</comment>
<feature type="transmembrane region" description="Helical" evidence="11">
    <location>
        <begin position="28"/>
        <end position="48"/>
    </location>
</feature>
<evidence type="ECO:0000313" key="12">
    <source>
        <dbReference type="EMBL" id="ACY09457.1"/>
    </source>
</evidence>
<comment type="similarity">
    <text evidence="2">Belongs to the complex I subunit 4L family.</text>
</comment>
<geneLocation type="mitochondrion" evidence="12"/>
<organism evidence="12">
    <name type="scientific">Macrocentrus camphoraphilus</name>
    <dbReference type="NCBI Taxonomy" id="684659"/>
    <lineage>
        <taxon>Eukaryota</taxon>
        <taxon>Metazoa</taxon>
        <taxon>Ecdysozoa</taxon>
        <taxon>Arthropoda</taxon>
        <taxon>Hexapoda</taxon>
        <taxon>Insecta</taxon>
        <taxon>Pterygota</taxon>
        <taxon>Neoptera</taxon>
        <taxon>Endopterygota</taxon>
        <taxon>Hymenoptera</taxon>
        <taxon>Apocrita</taxon>
        <taxon>Ichneumonoidea</taxon>
        <taxon>Braconidae</taxon>
        <taxon>Macrocentrinae</taxon>
        <taxon>Macrocentrus</taxon>
    </lineage>
</organism>
<reference evidence="12" key="1">
    <citation type="journal article" date="2010" name="BMC Genomics">
        <title>Comparative mitogenomics of Braconidae (Insecta: Hymenoptera) and the phylogenetic utility of mitochondrial genomes with special reference to Holometabolous insects.</title>
        <authorList>
            <person name="Wei S.J."/>
            <person name="Shi M."/>
            <person name="Sharkey M.J."/>
            <person name="van Achterberg C."/>
            <person name="Chen X.X."/>
        </authorList>
    </citation>
    <scope>NUCLEOTIDE SEQUENCE</scope>
</reference>
<dbReference type="GO" id="GO:0008137">
    <property type="term" value="F:NADH dehydrogenase (ubiquinone) activity"/>
    <property type="evidence" value="ECO:0007669"/>
    <property type="project" value="UniProtKB-EC"/>
</dbReference>
<evidence type="ECO:0000256" key="10">
    <source>
        <dbReference type="ARBA" id="ARBA00049551"/>
    </source>
</evidence>
<dbReference type="Pfam" id="PF00420">
    <property type="entry name" value="Oxidored_q2"/>
    <property type="match status" value="1"/>
</dbReference>
<name>D8WHD4_9HYME</name>
<keyword evidence="8 11" id="KW-0472">Membrane</keyword>
<evidence type="ECO:0000256" key="6">
    <source>
        <dbReference type="ARBA" id="ARBA00022989"/>
    </source>
</evidence>
<evidence type="ECO:0000256" key="3">
    <source>
        <dbReference type="ARBA" id="ARBA00016612"/>
    </source>
</evidence>
<keyword evidence="5" id="KW-1278">Translocase</keyword>
<sequence length="96" mass="11591">MFLTFNFSIYLMLMSTMIFTFNYKHLLIILMMLEFMMINVFFNMYLILLNFKFNMLNISIMLTIMVCESIMGLTTLIYLVRISGNDYMKSLNLMKW</sequence>
<gene>
    <name evidence="12" type="primary">ND4L</name>
</gene>
<feature type="transmembrane region" description="Helical" evidence="11">
    <location>
        <begin position="6"/>
        <end position="23"/>
    </location>
</feature>
<keyword evidence="7" id="KW-0520">NAD</keyword>
<dbReference type="EMBL" id="GU097656">
    <property type="protein sequence ID" value="ACY09457.1"/>
    <property type="molecule type" value="Genomic_DNA"/>
</dbReference>
<keyword evidence="4 11" id="KW-0812">Transmembrane</keyword>